<dbReference type="SUPFAM" id="SSF54862">
    <property type="entry name" value="4Fe-4S ferredoxins"/>
    <property type="match status" value="1"/>
</dbReference>
<evidence type="ECO:0000256" key="2">
    <source>
        <dbReference type="ARBA" id="ARBA00022475"/>
    </source>
</evidence>
<dbReference type="Pfam" id="PF14697">
    <property type="entry name" value="Fer4_21"/>
    <property type="match status" value="1"/>
</dbReference>
<evidence type="ECO:0000256" key="9">
    <source>
        <dbReference type="ARBA" id="ARBA00023004"/>
    </source>
</evidence>
<dbReference type="AlphaFoldDB" id="A0AAE3HP69"/>
<gene>
    <name evidence="15" type="ORF">J2T55_002324</name>
</gene>
<dbReference type="PROSITE" id="PS51379">
    <property type="entry name" value="4FE4S_FER_2"/>
    <property type="match status" value="2"/>
</dbReference>
<keyword evidence="9" id="KW-0408">Iron</keyword>
<dbReference type="PROSITE" id="PS00198">
    <property type="entry name" value="4FE4S_FER_1"/>
    <property type="match status" value="2"/>
</dbReference>
<keyword evidence="11" id="KW-0472">Membrane</keyword>
<evidence type="ECO:0000256" key="11">
    <source>
        <dbReference type="ARBA" id="ARBA00023136"/>
    </source>
</evidence>
<protein>
    <submittedName>
        <fullName evidence="15">Electron transport complex protein RnfB</fullName>
    </submittedName>
</protein>
<dbReference type="GO" id="GO:0046872">
    <property type="term" value="F:metal ion binding"/>
    <property type="evidence" value="ECO:0007669"/>
    <property type="project" value="UniProtKB-KW"/>
</dbReference>
<evidence type="ECO:0000313" key="16">
    <source>
        <dbReference type="Proteomes" id="UP001204445"/>
    </source>
</evidence>
<evidence type="ECO:0000256" key="8">
    <source>
        <dbReference type="ARBA" id="ARBA00022982"/>
    </source>
</evidence>
<keyword evidence="4" id="KW-0997">Cell inner membrane</keyword>
<evidence type="ECO:0000259" key="13">
    <source>
        <dbReference type="PROSITE" id="PS51379"/>
    </source>
</evidence>
<dbReference type="NCBIfam" id="TIGR01944">
    <property type="entry name" value="rnfB"/>
    <property type="match status" value="1"/>
</dbReference>
<evidence type="ECO:0000256" key="5">
    <source>
        <dbReference type="ARBA" id="ARBA00022723"/>
    </source>
</evidence>
<evidence type="ECO:0000256" key="1">
    <source>
        <dbReference type="ARBA" id="ARBA00022448"/>
    </source>
</evidence>
<feature type="domain" description="4Fe-4S ferredoxin-type" evidence="13">
    <location>
        <begin position="76"/>
        <end position="105"/>
    </location>
</feature>
<reference evidence="15" key="1">
    <citation type="submission" date="2022-08" db="EMBL/GenBank/DDBJ databases">
        <title>Genomic Encyclopedia of Type Strains, Phase III (KMG-III): the genomes of soil and plant-associated and newly described type strains.</title>
        <authorList>
            <person name="Whitman W."/>
        </authorList>
    </citation>
    <scope>NUCLEOTIDE SEQUENCE</scope>
    <source>
        <strain evidence="15">HMT 1</strain>
    </source>
</reference>
<dbReference type="InterPro" id="IPR017900">
    <property type="entry name" value="4Fe4S_Fe_S_CS"/>
</dbReference>
<feature type="region of interest" description="Disordered" evidence="12">
    <location>
        <begin position="159"/>
        <end position="199"/>
    </location>
</feature>
<evidence type="ECO:0000256" key="12">
    <source>
        <dbReference type="SAM" id="MobiDB-lite"/>
    </source>
</evidence>
<accession>A0AAE3HP69</accession>
<keyword evidence="5" id="KW-0479">Metal-binding</keyword>
<dbReference type="EMBL" id="JANUCT010000019">
    <property type="protein sequence ID" value="MCS3904288.1"/>
    <property type="molecule type" value="Genomic_DNA"/>
</dbReference>
<feature type="domain" description="4Fe-4S" evidence="14">
    <location>
        <begin position="1"/>
        <end position="60"/>
    </location>
</feature>
<comment type="caution">
    <text evidence="15">The sequence shown here is derived from an EMBL/GenBank/DDBJ whole genome shotgun (WGS) entry which is preliminary data.</text>
</comment>
<evidence type="ECO:0000256" key="7">
    <source>
        <dbReference type="ARBA" id="ARBA00022967"/>
    </source>
</evidence>
<dbReference type="InterPro" id="IPR010207">
    <property type="entry name" value="Elect_transpt_cplx_RnfB/RsxB"/>
</dbReference>
<evidence type="ECO:0000256" key="6">
    <source>
        <dbReference type="ARBA" id="ARBA00022737"/>
    </source>
</evidence>
<dbReference type="GO" id="GO:0051539">
    <property type="term" value="F:4 iron, 4 sulfur cluster binding"/>
    <property type="evidence" value="ECO:0007669"/>
    <property type="project" value="UniProtKB-KW"/>
</dbReference>
<feature type="compositionally biased region" description="Low complexity" evidence="12">
    <location>
        <begin position="159"/>
        <end position="172"/>
    </location>
</feature>
<dbReference type="GO" id="GO:0009055">
    <property type="term" value="F:electron transfer activity"/>
    <property type="evidence" value="ECO:0007669"/>
    <property type="project" value="InterPro"/>
</dbReference>
<sequence>MADTSVEQIDALLPQIHCGQCGYDGCRPYAEALKSGTADINQCPPGGETTRDALAGLLDRPARPIDPERGHAIPPQIARIDESACIGCVKCLRVCPVDAIIGAAKQMHTVIAEDCTGCELCQPACPVDCISMEPAGAMTAGERARARSHFQRRQQRLQRQAAARQQRRAAASRADKQRAIAAAVARNRARRGQSGHQPG</sequence>
<dbReference type="Gene3D" id="3.30.70.20">
    <property type="match status" value="1"/>
</dbReference>
<feature type="domain" description="4Fe-4S ferredoxin-type" evidence="13">
    <location>
        <begin position="106"/>
        <end position="135"/>
    </location>
</feature>
<dbReference type="PANTHER" id="PTHR42859:SF3">
    <property type="entry name" value="ION-TRANSLOCATING OXIDOREDUCTASE COMPLEX SUBUNIT B"/>
    <property type="match status" value="1"/>
</dbReference>
<dbReference type="InterPro" id="IPR007202">
    <property type="entry name" value="4Fe-4S_dom"/>
</dbReference>
<keyword evidence="7" id="KW-1278">Translocase</keyword>
<evidence type="ECO:0000256" key="10">
    <source>
        <dbReference type="ARBA" id="ARBA00023014"/>
    </source>
</evidence>
<keyword evidence="10" id="KW-0411">Iron-sulfur</keyword>
<dbReference type="Gene3D" id="1.10.15.40">
    <property type="entry name" value="Electron transport complex subunit B, putative Fe-S cluster"/>
    <property type="match status" value="1"/>
</dbReference>
<keyword evidence="16" id="KW-1185">Reference proteome</keyword>
<name>A0AAE3HP69_9GAMM</name>
<keyword evidence="6" id="KW-0677">Repeat</keyword>
<keyword evidence="1" id="KW-0813">Transport</keyword>
<dbReference type="Proteomes" id="UP001204445">
    <property type="component" value="Unassembled WGS sequence"/>
</dbReference>
<keyword evidence="3" id="KW-0004">4Fe-4S</keyword>
<keyword evidence="8" id="KW-0249">Electron transport</keyword>
<evidence type="ECO:0000259" key="14">
    <source>
        <dbReference type="PROSITE" id="PS51656"/>
    </source>
</evidence>
<proteinExistence type="predicted"/>
<keyword evidence="2" id="KW-1003">Cell membrane</keyword>
<evidence type="ECO:0000256" key="4">
    <source>
        <dbReference type="ARBA" id="ARBA00022519"/>
    </source>
</evidence>
<evidence type="ECO:0000256" key="3">
    <source>
        <dbReference type="ARBA" id="ARBA00022485"/>
    </source>
</evidence>
<dbReference type="PROSITE" id="PS51656">
    <property type="entry name" value="4FE4S"/>
    <property type="match status" value="1"/>
</dbReference>
<dbReference type="InterPro" id="IPR017896">
    <property type="entry name" value="4Fe4S_Fe-S-bd"/>
</dbReference>
<organism evidence="15 16">
    <name type="scientific">Methylohalomonas lacus</name>
    <dbReference type="NCBI Taxonomy" id="398773"/>
    <lineage>
        <taxon>Bacteria</taxon>
        <taxon>Pseudomonadati</taxon>
        <taxon>Pseudomonadota</taxon>
        <taxon>Gammaproteobacteria</taxon>
        <taxon>Methylohalomonadales</taxon>
        <taxon>Methylohalomonadaceae</taxon>
        <taxon>Methylohalomonas</taxon>
    </lineage>
</organism>
<dbReference type="Pfam" id="PF04060">
    <property type="entry name" value="FeS"/>
    <property type="match status" value="1"/>
</dbReference>
<dbReference type="PANTHER" id="PTHR42859">
    <property type="entry name" value="OXIDOREDUCTASE"/>
    <property type="match status" value="1"/>
</dbReference>
<dbReference type="InterPro" id="IPR050294">
    <property type="entry name" value="RnfB_subfamily"/>
</dbReference>
<evidence type="ECO:0000313" key="15">
    <source>
        <dbReference type="EMBL" id="MCS3904288.1"/>
    </source>
</evidence>
<dbReference type="RefSeq" id="WP_259056935.1">
    <property type="nucleotide sequence ID" value="NZ_JANUCT010000019.1"/>
</dbReference>